<feature type="compositionally biased region" description="Polar residues" evidence="1">
    <location>
        <begin position="26"/>
        <end position="41"/>
    </location>
</feature>
<organism evidence="5 6">
    <name type="scientific">Aquibacillus rhizosphaerae</name>
    <dbReference type="NCBI Taxonomy" id="3051431"/>
    <lineage>
        <taxon>Bacteria</taxon>
        <taxon>Bacillati</taxon>
        <taxon>Bacillota</taxon>
        <taxon>Bacilli</taxon>
        <taxon>Bacillales</taxon>
        <taxon>Bacillaceae</taxon>
        <taxon>Aquibacillus</taxon>
    </lineage>
</organism>
<reference evidence="5 6" key="1">
    <citation type="submission" date="2023-06" db="EMBL/GenBank/DDBJ databases">
        <title>Aquibacillus rhizosphaerae LR5S19.</title>
        <authorList>
            <person name="Sun J.-Q."/>
        </authorList>
    </citation>
    <scope>NUCLEOTIDE SEQUENCE [LARGE SCALE GENOMIC DNA]</scope>
    <source>
        <strain evidence="5 6">LR5S19</strain>
    </source>
</reference>
<sequence>MKKLMIGTFIIAISIILVACSGGESAQESSDTATTEDSGATMNGEESKDEMSMANENFAEGENAEEDDNAEENSTPDIPEQTERKVIYNATLNIEVKDYTTTVNTIEAKVQENGGYIVESNTYGGSEDEFSAGMMRVRIPQQQFQSFIDVIEEGSVKVLERNVSGEDVTEQYVDLESRLKSKRVVEERLLSFMEQAEKTEDLLTISGDLAKVQEEIEQITGKMNYLENQSSLATVTIQIHENRVNIPNVNDEDLNTWEKTKQQFMESINFLLTAISGLIVFFVGNLPVLLLFALIGLFVFRIIWKRRKQEIAKKENS</sequence>
<keyword evidence="6" id="KW-1185">Reference proteome</keyword>
<dbReference type="InterPro" id="IPR025645">
    <property type="entry name" value="DUF4349"/>
</dbReference>
<dbReference type="Proteomes" id="UP001235343">
    <property type="component" value="Unassembled WGS sequence"/>
</dbReference>
<evidence type="ECO:0000256" key="2">
    <source>
        <dbReference type="SAM" id="Phobius"/>
    </source>
</evidence>
<gene>
    <name evidence="5" type="ORF">QQS35_11570</name>
</gene>
<evidence type="ECO:0000259" key="4">
    <source>
        <dbReference type="Pfam" id="PF14257"/>
    </source>
</evidence>
<keyword evidence="2" id="KW-0472">Membrane</keyword>
<evidence type="ECO:0000313" key="6">
    <source>
        <dbReference type="Proteomes" id="UP001235343"/>
    </source>
</evidence>
<keyword evidence="2" id="KW-0812">Transmembrane</keyword>
<dbReference type="RefSeq" id="WP_285932292.1">
    <property type="nucleotide sequence ID" value="NZ_JASTZU010000037.1"/>
</dbReference>
<evidence type="ECO:0000256" key="3">
    <source>
        <dbReference type="SAM" id="SignalP"/>
    </source>
</evidence>
<feature type="domain" description="DUF4349" evidence="4">
    <location>
        <begin position="84"/>
        <end position="299"/>
    </location>
</feature>
<feature type="transmembrane region" description="Helical" evidence="2">
    <location>
        <begin position="271"/>
        <end position="304"/>
    </location>
</feature>
<feature type="chain" id="PRO_5047177689" evidence="3">
    <location>
        <begin position="27"/>
        <end position="317"/>
    </location>
</feature>
<feature type="compositionally biased region" description="Acidic residues" evidence="1">
    <location>
        <begin position="62"/>
        <end position="71"/>
    </location>
</feature>
<keyword evidence="3" id="KW-0732">Signal</keyword>
<evidence type="ECO:0000313" key="5">
    <source>
        <dbReference type="EMBL" id="MDL4841090.1"/>
    </source>
</evidence>
<dbReference type="Pfam" id="PF14257">
    <property type="entry name" value="DUF4349"/>
    <property type="match status" value="1"/>
</dbReference>
<keyword evidence="2" id="KW-1133">Transmembrane helix</keyword>
<comment type="caution">
    <text evidence="5">The sequence shown here is derived from an EMBL/GenBank/DDBJ whole genome shotgun (WGS) entry which is preliminary data.</text>
</comment>
<evidence type="ECO:0000256" key="1">
    <source>
        <dbReference type="SAM" id="MobiDB-lite"/>
    </source>
</evidence>
<proteinExistence type="predicted"/>
<dbReference type="EMBL" id="JASTZU010000037">
    <property type="protein sequence ID" value="MDL4841090.1"/>
    <property type="molecule type" value="Genomic_DNA"/>
</dbReference>
<protein>
    <submittedName>
        <fullName evidence="5">DUF4349 domain-containing protein</fullName>
    </submittedName>
</protein>
<feature type="region of interest" description="Disordered" evidence="1">
    <location>
        <begin position="26"/>
        <end position="83"/>
    </location>
</feature>
<dbReference type="PROSITE" id="PS51257">
    <property type="entry name" value="PROKAR_LIPOPROTEIN"/>
    <property type="match status" value="1"/>
</dbReference>
<name>A0ABT7L939_9BACI</name>
<accession>A0ABT7L939</accession>
<feature type="signal peptide" evidence="3">
    <location>
        <begin position="1"/>
        <end position="26"/>
    </location>
</feature>